<keyword evidence="2" id="KW-1185">Reference proteome</keyword>
<gene>
    <name evidence="1" type="ORF">CFP71_01750</name>
</gene>
<protein>
    <submittedName>
        <fullName evidence="1">Uncharacterized protein</fullName>
    </submittedName>
</protein>
<sequence length="280" mass="31544">MSRSALGRAAVRRPRWDRIVDLVTLGVPAEQQEKMLAFAAGLYCAAARQPHPDHTYRGEVRSPSWAQLPAVSVVTIQQDLIQRAHDVADEDDRPVEVASSIDSTAGDMLPSVVQGDLRDELVRLTAKLEAETRRRVAAESVLDNQVRDWRRLKAENELLRGMKAADDERLRQQFIETTTLRLRNYEVSAEKRAITDFCMNLLETLHPTATADTLRRLIDDQVAAIPQPPRSSGAAIEFLRHSQTERATGRARLVKNEAERRRNNAAARDLADRLSKFYSS</sequence>
<dbReference type="Proteomes" id="UP000215223">
    <property type="component" value="Unassembled WGS sequence"/>
</dbReference>
<organism evidence="1 2">
    <name type="scientific">Amycolatopsis thailandensis</name>
    <dbReference type="NCBI Taxonomy" id="589330"/>
    <lineage>
        <taxon>Bacteria</taxon>
        <taxon>Bacillati</taxon>
        <taxon>Actinomycetota</taxon>
        <taxon>Actinomycetes</taxon>
        <taxon>Pseudonocardiales</taxon>
        <taxon>Pseudonocardiaceae</taxon>
        <taxon>Amycolatopsis</taxon>
    </lineage>
</organism>
<reference evidence="1 2" key="1">
    <citation type="submission" date="2017-07" db="EMBL/GenBank/DDBJ databases">
        <title>Amycolatopsis thailandensis Genome sequencing and assembly.</title>
        <authorList>
            <person name="Kaur N."/>
            <person name="Mayilraj S."/>
        </authorList>
    </citation>
    <scope>NUCLEOTIDE SEQUENCE [LARGE SCALE GENOMIC DNA]</scope>
    <source>
        <strain evidence="1 2">JCM 16380</strain>
    </source>
</reference>
<dbReference type="AlphaFoldDB" id="A0A229SIC9"/>
<evidence type="ECO:0000313" key="2">
    <source>
        <dbReference type="Proteomes" id="UP000215223"/>
    </source>
</evidence>
<accession>A0A229SIC9</accession>
<evidence type="ECO:0000313" key="1">
    <source>
        <dbReference type="EMBL" id="OXM58613.1"/>
    </source>
</evidence>
<dbReference type="EMBL" id="NMQT01000008">
    <property type="protein sequence ID" value="OXM58613.1"/>
    <property type="molecule type" value="Genomic_DNA"/>
</dbReference>
<comment type="caution">
    <text evidence="1">The sequence shown here is derived from an EMBL/GenBank/DDBJ whole genome shotgun (WGS) entry which is preliminary data.</text>
</comment>
<name>A0A229SIC9_9PSEU</name>
<proteinExistence type="predicted"/>